<evidence type="ECO:0000256" key="2">
    <source>
        <dbReference type="ARBA" id="ARBA00022741"/>
    </source>
</evidence>
<organism evidence="8 9">
    <name type="scientific">Basidiobolus ranarum</name>
    <dbReference type="NCBI Taxonomy" id="34480"/>
    <lineage>
        <taxon>Eukaryota</taxon>
        <taxon>Fungi</taxon>
        <taxon>Fungi incertae sedis</taxon>
        <taxon>Zoopagomycota</taxon>
        <taxon>Entomophthoromycotina</taxon>
        <taxon>Basidiobolomycetes</taxon>
        <taxon>Basidiobolales</taxon>
        <taxon>Basidiobolaceae</taxon>
        <taxon>Basidiobolus</taxon>
    </lineage>
</organism>
<protein>
    <submittedName>
        <fullName evidence="8">Serine/threonine-protein kinase iks1</fullName>
    </submittedName>
</protein>
<dbReference type="Pfam" id="PF00069">
    <property type="entry name" value="Pkinase"/>
    <property type="match status" value="2"/>
</dbReference>
<proteinExistence type="inferred from homology"/>
<dbReference type="SMART" id="SM00220">
    <property type="entry name" value="S_TKc"/>
    <property type="match status" value="1"/>
</dbReference>
<dbReference type="PROSITE" id="PS00108">
    <property type="entry name" value="PROTEIN_KINASE_ST"/>
    <property type="match status" value="1"/>
</dbReference>
<evidence type="ECO:0000313" key="9">
    <source>
        <dbReference type="Proteomes" id="UP001479436"/>
    </source>
</evidence>
<evidence type="ECO:0000256" key="1">
    <source>
        <dbReference type="ARBA" id="ARBA00022679"/>
    </source>
</evidence>
<feature type="region of interest" description="Disordered" evidence="6">
    <location>
        <begin position="1"/>
        <end position="20"/>
    </location>
</feature>
<dbReference type="InterPro" id="IPR000719">
    <property type="entry name" value="Prot_kinase_dom"/>
</dbReference>
<keyword evidence="9" id="KW-1185">Reference proteome</keyword>
<dbReference type="PANTHER" id="PTHR11042">
    <property type="entry name" value="EUKARYOTIC TRANSLATION INITIATION FACTOR 2-ALPHA KINASE EIF2-ALPHA KINASE -RELATED"/>
    <property type="match status" value="1"/>
</dbReference>
<dbReference type="InterPro" id="IPR050339">
    <property type="entry name" value="CC_SR_Kinase"/>
</dbReference>
<dbReference type="PANTHER" id="PTHR11042:SF138">
    <property type="entry name" value="SERINE_THREONINE-PROTEIN KINASE IKS1-RELATED"/>
    <property type="match status" value="1"/>
</dbReference>
<dbReference type="PROSITE" id="PS50011">
    <property type="entry name" value="PROTEIN_KINASE_DOM"/>
    <property type="match status" value="1"/>
</dbReference>
<reference evidence="8 9" key="1">
    <citation type="submission" date="2023-04" db="EMBL/GenBank/DDBJ databases">
        <title>Genome of Basidiobolus ranarum AG-B5.</title>
        <authorList>
            <person name="Stajich J.E."/>
            <person name="Carter-House D."/>
            <person name="Gryganskyi A."/>
        </authorList>
    </citation>
    <scope>NUCLEOTIDE SEQUENCE [LARGE SCALE GENOMIC DNA]</scope>
    <source>
        <strain evidence="8 9">AG-B5</strain>
    </source>
</reference>
<feature type="compositionally biased region" description="Basic residues" evidence="6">
    <location>
        <begin position="1"/>
        <end position="11"/>
    </location>
</feature>
<keyword evidence="4" id="KW-0067">ATP-binding</keyword>
<dbReference type="Gene3D" id="3.30.200.20">
    <property type="entry name" value="Phosphorylase Kinase, domain 1"/>
    <property type="match status" value="1"/>
</dbReference>
<dbReference type="Proteomes" id="UP001479436">
    <property type="component" value="Unassembled WGS sequence"/>
</dbReference>
<evidence type="ECO:0000256" key="5">
    <source>
        <dbReference type="ARBA" id="ARBA00037982"/>
    </source>
</evidence>
<dbReference type="CDD" id="cd00180">
    <property type="entry name" value="PKc"/>
    <property type="match status" value="1"/>
</dbReference>
<evidence type="ECO:0000259" key="7">
    <source>
        <dbReference type="PROSITE" id="PS50011"/>
    </source>
</evidence>
<feature type="domain" description="Protein kinase" evidence="7">
    <location>
        <begin position="151"/>
        <end position="447"/>
    </location>
</feature>
<evidence type="ECO:0000313" key="8">
    <source>
        <dbReference type="EMBL" id="KAK9710120.1"/>
    </source>
</evidence>
<dbReference type="InterPro" id="IPR008271">
    <property type="entry name" value="Ser/Thr_kinase_AS"/>
</dbReference>
<dbReference type="EMBL" id="JASJQH010007363">
    <property type="protein sequence ID" value="KAK9710120.1"/>
    <property type="molecule type" value="Genomic_DNA"/>
</dbReference>
<accession>A0ABR2VZ54</accession>
<dbReference type="Gene3D" id="1.10.510.10">
    <property type="entry name" value="Transferase(Phosphotransferase) domain 1"/>
    <property type="match status" value="1"/>
</dbReference>
<keyword evidence="1" id="KW-0808">Transferase</keyword>
<evidence type="ECO:0000256" key="4">
    <source>
        <dbReference type="ARBA" id="ARBA00022840"/>
    </source>
</evidence>
<dbReference type="SUPFAM" id="SSF56112">
    <property type="entry name" value="Protein kinase-like (PK-like)"/>
    <property type="match status" value="1"/>
</dbReference>
<dbReference type="GO" id="GO:0016301">
    <property type="term" value="F:kinase activity"/>
    <property type="evidence" value="ECO:0007669"/>
    <property type="project" value="UniProtKB-KW"/>
</dbReference>
<keyword evidence="3 8" id="KW-0418">Kinase</keyword>
<gene>
    <name evidence="8" type="primary">IKS1_1</name>
    <name evidence="8" type="ORF">K7432_008630</name>
</gene>
<sequence>MSDHLFRRRRQTYPSESNAGSSHLELVHYPKDWKVILHNAPGGQLVLYNKQDKKLAVQRGGRQRSLPHTTDPRVCMLCQRPYEADLDRSEYTNSFMDANYFQLLAAASTPPSDDESPVISEPIVASPQIHPESQAHLSANSFNQGYYRRFFIEEKKLGRGFRGSVYLCQHVLDNVYLGQYAVKKVAIGDNHEWLTRMLKEVHLLETLHHINIVDYKHAWLENHSFNNFGPEVPCLFILMECANGGNLEEYIGQMEEGTDVPLRKPLNLKEQLIAERNRKRTLRDRGASSRSTSPIFGAGATSCSQNTRLLTLEEIRSFFKDICEGLAHLHRNGIIHRDLKPPNLLLNYTNGEVRSGIPKILLSDFGECEILTQLVNRDRTGATGTLEFMAPELLQVDSQGNYIKDYSPKADMWSLGMLLYYLCYSRLPYHNLEDVDLLKLEVLGLQK</sequence>
<name>A0ABR2VZ54_9FUNG</name>
<evidence type="ECO:0000256" key="3">
    <source>
        <dbReference type="ARBA" id="ARBA00022777"/>
    </source>
</evidence>
<dbReference type="InterPro" id="IPR011009">
    <property type="entry name" value="Kinase-like_dom_sf"/>
</dbReference>
<comment type="similarity">
    <text evidence="5">Belongs to the protein kinase superfamily. Ser/Thr protein kinase family. GCN2 subfamily.</text>
</comment>
<keyword evidence="2" id="KW-0547">Nucleotide-binding</keyword>
<evidence type="ECO:0000256" key="6">
    <source>
        <dbReference type="SAM" id="MobiDB-lite"/>
    </source>
</evidence>
<comment type="caution">
    <text evidence="8">The sequence shown here is derived from an EMBL/GenBank/DDBJ whole genome shotgun (WGS) entry which is preliminary data.</text>
</comment>